<evidence type="ECO:0000313" key="3">
    <source>
        <dbReference type="EMBL" id="KAK0579941.1"/>
    </source>
</evidence>
<dbReference type="GO" id="GO:0046856">
    <property type="term" value="P:phosphatidylinositol dephosphorylation"/>
    <property type="evidence" value="ECO:0007669"/>
    <property type="project" value="TreeGrafter"/>
</dbReference>
<sequence>MFCVKIPCKPDTPISRYQHLCLDSRFASIWSIFGVVGMLKLVARSYLIVIAERDCVGTYWGHPIYKVSSLKVFPCDHSLSKSSAEQKRWGASFLGC</sequence>
<dbReference type="InterPro" id="IPR002013">
    <property type="entry name" value="SAC_dom"/>
</dbReference>
<dbReference type="PANTHER" id="PTHR45662:SF2">
    <property type="entry name" value="PHOSPHATIDYLINOSITOL-3-PHOSPHATASE SAC1"/>
    <property type="match status" value="1"/>
</dbReference>
<organism evidence="3 4">
    <name type="scientific">Acer saccharum</name>
    <name type="common">Sugar maple</name>
    <dbReference type="NCBI Taxonomy" id="4024"/>
    <lineage>
        <taxon>Eukaryota</taxon>
        <taxon>Viridiplantae</taxon>
        <taxon>Streptophyta</taxon>
        <taxon>Embryophyta</taxon>
        <taxon>Tracheophyta</taxon>
        <taxon>Spermatophyta</taxon>
        <taxon>Magnoliopsida</taxon>
        <taxon>eudicotyledons</taxon>
        <taxon>Gunneridae</taxon>
        <taxon>Pentapetalae</taxon>
        <taxon>rosids</taxon>
        <taxon>malvids</taxon>
        <taxon>Sapindales</taxon>
        <taxon>Sapindaceae</taxon>
        <taxon>Hippocastanoideae</taxon>
        <taxon>Acereae</taxon>
        <taxon>Acer</taxon>
    </lineage>
</organism>
<keyword evidence="1" id="KW-1133">Transmembrane helix</keyword>
<reference evidence="3" key="1">
    <citation type="journal article" date="2022" name="Plant J.">
        <title>Strategies of tolerance reflected in two North American maple genomes.</title>
        <authorList>
            <person name="McEvoy S.L."/>
            <person name="Sezen U.U."/>
            <person name="Trouern-Trend A."/>
            <person name="McMahon S.M."/>
            <person name="Schaberg P.G."/>
            <person name="Yang J."/>
            <person name="Wegrzyn J.L."/>
            <person name="Swenson N.G."/>
        </authorList>
    </citation>
    <scope>NUCLEOTIDE SEQUENCE</scope>
    <source>
        <strain evidence="3">NS2018</strain>
    </source>
</reference>
<evidence type="ECO:0000259" key="2">
    <source>
        <dbReference type="Pfam" id="PF02383"/>
    </source>
</evidence>
<dbReference type="AlphaFoldDB" id="A0AA39VHI4"/>
<keyword evidence="1" id="KW-0472">Membrane</keyword>
<feature type="transmembrane region" description="Helical" evidence="1">
    <location>
        <begin position="26"/>
        <end position="43"/>
    </location>
</feature>
<keyword evidence="4" id="KW-1185">Reference proteome</keyword>
<protein>
    <recommendedName>
        <fullName evidence="2">SAC domain-containing protein</fullName>
    </recommendedName>
</protein>
<dbReference type="GO" id="GO:0005783">
    <property type="term" value="C:endoplasmic reticulum"/>
    <property type="evidence" value="ECO:0007669"/>
    <property type="project" value="TreeGrafter"/>
</dbReference>
<evidence type="ECO:0000256" key="1">
    <source>
        <dbReference type="SAM" id="Phobius"/>
    </source>
</evidence>
<dbReference type="EMBL" id="JAUESC010000385">
    <property type="protein sequence ID" value="KAK0579941.1"/>
    <property type="molecule type" value="Genomic_DNA"/>
</dbReference>
<gene>
    <name evidence="3" type="ORF">LWI29_033794</name>
</gene>
<dbReference type="Proteomes" id="UP001168877">
    <property type="component" value="Unassembled WGS sequence"/>
</dbReference>
<feature type="domain" description="SAC" evidence="2">
    <location>
        <begin position="33"/>
        <end position="82"/>
    </location>
</feature>
<evidence type="ECO:0000313" key="4">
    <source>
        <dbReference type="Proteomes" id="UP001168877"/>
    </source>
</evidence>
<proteinExistence type="predicted"/>
<dbReference type="PANTHER" id="PTHR45662">
    <property type="entry name" value="PHOSPHATIDYLINOSITIDE PHOSPHATASE SAC1"/>
    <property type="match status" value="1"/>
</dbReference>
<reference evidence="3" key="2">
    <citation type="submission" date="2023-06" db="EMBL/GenBank/DDBJ databases">
        <authorList>
            <person name="Swenson N.G."/>
            <person name="Wegrzyn J.L."/>
            <person name="Mcevoy S.L."/>
        </authorList>
    </citation>
    <scope>NUCLEOTIDE SEQUENCE</scope>
    <source>
        <strain evidence="3">NS2018</strain>
        <tissue evidence="3">Leaf</tissue>
    </source>
</reference>
<dbReference type="Pfam" id="PF02383">
    <property type="entry name" value="Syja_N"/>
    <property type="match status" value="1"/>
</dbReference>
<keyword evidence="1" id="KW-0812">Transmembrane</keyword>
<name>A0AA39VHI4_ACESA</name>
<accession>A0AA39VHI4</accession>
<comment type="caution">
    <text evidence="3">The sequence shown here is derived from an EMBL/GenBank/DDBJ whole genome shotgun (WGS) entry which is preliminary data.</text>
</comment>
<dbReference type="GO" id="GO:0043812">
    <property type="term" value="F:phosphatidylinositol-4-phosphate phosphatase activity"/>
    <property type="evidence" value="ECO:0007669"/>
    <property type="project" value="TreeGrafter"/>
</dbReference>